<dbReference type="Proteomes" id="UP000307808">
    <property type="component" value="Unassembled WGS sequence"/>
</dbReference>
<organism evidence="1 2">
    <name type="scientific">Nocardioides jishulii</name>
    <dbReference type="NCBI Taxonomy" id="2575440"/>
    <lineage>
        <taxon>Bacteria</taxon>
        <taxon>Bacillati</taxon>
        <taxon>Actinomycetota</taxon>
        <taxon>Actinomycetes</taxon>
        <taxon>Propionibacteriales</taxon>
        <taxon>Nocardioidaceae</taxon>
        <taxon>Nocardioides</taxon>
    </lineage>
</organism>
<accession>A0A4V5TJS2</accession>
<keyword evidence="2" id="KW-1185">Reference proteome</keyword>
<gene>
    <name evidence="1" type="ORF">FC770_14615</name>
</gene>
<dbReference type="AlphaFoldDB" id="A0A4V5TJS2"/>
<reference evidence="1 2" key="1">
    <citation type="submission" date="2019-04" db="EMBL/GenBank/DDBJ databases">
        <authorList>
            <person name="Dong K."/>
        </authorList>
    </citation>
    <scope>NUCLEOTIDE SEQUENCE [LARGE SCALE GENOMIC DNA]</scope>
    <source>
        <strain evidence="2">dk3543</strain>
    </source>
</reference>
<protein>
    <submittedName>
        <fullName evidence="1">Uncharacterized protein</fullName>
    </submittedName>
</protein>
<sequence>MPRTATPPPAIPLARNASPPHALRWPVEDVRFARSRLHAHGFDDQQATDYLDYLAMVRGVRSIKRYLSAASATNLELIRARPDEVLGELRAHARHENK</sequence>
<comment type="caution">
    <text evidence="1">The sequence shown here is derived from an EMBL/GenBank/DDBJ whole genome shotgun (WGS) entry which is preliminary data.</text>
</comment>
<dbReference type="EMBL" id="SZPY01000004">
    <property type="protein sequence ID" value="TKI60743.1"/>
    <property type="molecule type" value="Genomic_DNA"/>
</dbReference>
<proteinExistence type="predicted"/>
<evidence type="ECO:0000313" key="2">
    <source>
        <dbReference type="Proteomes" id="UP000307808"/>
    </source>
</evidence>
<name>A0A4V5TJS2_9ACTN</name>
<evidence type="ECO:0000313" key="1">
    <source>
        <dbReference type="EMBL" id="TKI60743.1"/>
    </source>
</evidence>